<dbReference type="PANTHER" id="PTHR43201:SF5">
    <property type="entry name" value="MEDIUM-CHAIN ACYL-COA LIGASE ACSF2, MITOCHONDRIAL"/>
    <property type="match status" value="1"/>
</dbReference>
<evidence type="ECO:0000259" key="4">
    <source>
        <dbReference type="Pfam" id="PF13193"/>
    </source>
</evidence>
<dbReference type="InterPro" id="IPR045851">
    <property type="entry name" value="AMP-bd_C_sf"/>
</dbReference>
<dbReference type="Pfam" id="PF13193">
    <property type="entry name" value="AMP-binding_C"/>
    <property type="match status" value="1"/>
</dbReference>
<evidence type="ECO:0000313" key="5">
    <source>
        <dbReference type="EMBL" id="SHJ52046.1"/>
    </source>
</evidence>
<dbReference type="Gene3D" id="3.40.50.12780">
    <property type="entry name" value="N-terminal domain of ligase-like"/>
    <property type="match status" value="1"/>
</dbReference>
<dbReference type="InterPro" id="IPR020845">
    <property type="entry name" value="AMP-binding_CS"/>
</dbReference>
<keyword evidence="6" id="KW-1185">Reference proteome</keyword>
<dbReference type="STRING" id="1121393.SAMN02745216_01819"/>
<gene>
    <name evidence="5" type="ORF">SAMN02745216_01819</name>
</gene>
<dbReference type="RefSeq" id="WP_073475102.1">
    <property type="nucleotide sequence ID" value="NZ_FQZU01000008.1"/>
</dbReference>
<dbReference type="PROSITE" id="PS00455">
    <property type="entry name" value="AMP_BINDING"/>
    <property type="match status" value="1"/>
</dbReference>
<dbReference type="InterPro" id="IPR025110">
    <property type="entry name" value="AMP-bd_C"/>
</dbReference>
<dbReference type="OrthoDB" id="5483897at2"/>
<dbReference type="Gene3D" id="3.30.300.30">
    <property type="match status" value="1"/>
</dbReference>
<sequence length="509" mass="56171">MNVGQWPAQWSKLYPEEPCIKYQDLRLNKREFNQRINQLAHLLQKRGIRKGDRVAALMANSNVFLEILFACSKIGAIMVPLNFRLAPPELEFIINDCEPSLLFYSPEFTPVRDALQDKIPSVKERICEMAGGAPNDGEYESLIGPMSTAEPTPESEVVMDDPQFIMYTSGTTGKPKGAVLSHGNTQWNAINAAVTYGSDNNDVVMCCAPLFHIGALNCSATPALYGGASLTIQRFFDPVGVLKMIEEDKVTVMFGIPVMYLFMSQMPEFATTDFSTVKYLLAGGSPCPKALIETYQKKGVLFAQGYGMTETAPAISALRKEEALKKIGSCGKPLLHTEVKVVDAQNNELAPHEMGEVVVRGPIVMLEYWKRPEATANTIVDGWMHTGDMGYFDEEGYLYLMDRKKDMYISGGENVYPAEVEDALMSNPKIADAGVIGVADEKWGEVGMAILVKAPGEDLSEDEVIAWCREKLAGYKCPKKVAFVDELPRTMTGKILKKDLRAQYGGGAY</sequence>
<dbReference type="InterPro" id="IPR042099">
    <property type="entry name" value="ANL_N_sf"/>
</dbReference>
<dbReference type="NCBIfam" id="NF004837">
    <property type="entry name" value="PRK06187.1"/>
    <property type="match status" value="1"/>
</dbReference>
<dbReference type="InterPro" id="IPR000873">
    <property type="entry name" value="AMP-dep_synth/lig_dom"/>
</dbReference>
<dbReference type="FunFam" id="3.30.300.30:FF:000008">
    <property type="entry name" value="2,3-dihydroxybenzoate-AMP ligase"/>
    <property type="match status" value="1"/>
</dbReference>
<evidence type="ECO:0000256" key="2">
    <source>
        <dbReference type="ARBA" id="ARBA00022598"/>
    </source>
</evidence>
<dbReference type="PANTHER" id="PTHR43201">
    <property type="entry name" value="ACYL-COA SYNTHETASE"/>
    <property type="match status" value="1"/>
</dbReference>
<reference evidence="6" key="1">
    <citation type="submission" date="2016-11" db="EMBL/GenBank/DDBJ databases">
        <authorList>
            <person name="Varghese N."/>
            <person name="Submissions S."/>
        </authorList>
    </citation>
    <scope>NUCLEOTIDE SEQUENCE [LARGE SCALE GENOMIC DNA]</scope>
    <source>
        <strain evidence="6">DSM 16219</strain>
    </source>
</reference>
<dbReference type="Proteomes" id="UP000183994">
    <property type="component" value="Unassembled WGS sequence"/>
</dbReference>
<feature type="domain" description="AMP-dependent synthetase/ligase" evidence="3">
    <location>
        <begin position="10"/>
        <end position="369"/>
    </location>
</feature>
<keyword evidence="2" id="KW-0436">Ligase</keyword>
<name>A0A1M6JZA7_9BACT</name>
<dbReference type="GO" id="GO:0006631">
    <property type="term" value="P:fatty acid metabolic process"/>
    <property type="evidence" value="ECO:0007669"/>
    <property type="project" value="TreeGrafter"/>
</dbReference>
<dbReference type="CDD" id="cd17631">
    <property type="entry name" value="FACL_FadD13-like"/>
    <property type="match status" value="1"/>
</dbReference>
<dbReference type="EMBL" id="FQZU01000008">
    <property type="protein sequence ID" value="SHJ52046.1"/>
    <property type="molecule type" value="Genomic_DNA"/>
</dbReference>
<accession>A0A1M6JZA7</accession>
<organism evidence="5 6">
    <name type="scientific">Desulfatibacillum alkenivorans DSM 16219</name>
    <dbReference type="NCBI Taxonomy" id="1121393"/>
    <lineage>
        <taxon>Bacteria</taxon>
        <taxon>Pseudomonadati</taxon>
        <taxon>Thermodesulfobacteriota</taxon>
        <taxon>Desulfobacteria</taxon>
        <taxon>Desulfobacterales</taxon>
        <taxon>Desulfatibacillaceae</taxon>
        <taxon>Desulfatibacillum</taxon>
    </lineage>
</organism>
<evidence type="ECO:0000259" key="3">
    <source>
        <dbReference type="Pfam" id="PF00501"/>
    </source>
</evidence>
<dbReference type="AlphaFoldDB" id="A0A1M6JZA7"/>
<feature type="domain" description="AMP-binding enzyme C-terminal" evidence="4">
    <location>
        <begin position="419"/>
        <end position="494"/>
    </location>
</feature>
<comment type="similarity">
    <text evidence="1">Belongs to the ATP-dependent AMP-binding enzyme family.</text>
</comment>
<dbReference type="GO" id="GO:0031956">
    <property type="term" value="F:medium-chain fatty acid-CoA ligase activity"/>
    <property type="evidence" value="ECO:0007669"/>
    <property type="project" value="TreeGrafter"/>
</dbReference>
<evidence type="ECO:0000256" key="1">
    <source>
        <dbReference type="ARBA" id="ARBA00006432"/>
    </source>
</evidence>
<evidence type="ECO:0000313" key="6">
    <source>
        <dbReference type="Proteomes" id="UP000183994"/>
    </source>
</evidence>
<proteinExistence type="inferred from homology"/>
<dbReference type="SUPFAM" id="SSF56801">
    <property type="entry name" value="Acetyl-CoA synthetase-like"/>
    <property type="match status" value="1"/>
</dbReference>
<protein>
    <submittedName>
        <fullName evidence="5">Fatty-acyl-CoA synthase</fullName>
    </submittedName>
</protein>
<dbReference type="Pfam" id="PF00501">
    <property type="entry name" value="AMP-binding"/>
    <property type="match status" value="1"/>
</dbReference>